<evidence type="ECO:0000313" key="2">
    <source>
        <dbReference type="Proteomes" id="UP001596060"/>
    </source>
</evidence>
<dbReference type="Proteomes" id="UP001596060">
    <property type="component" value="Unassembled WGS sequence"/>
</dbReference>
<reference evidence="2" key="1">
    <citation type="journal article" date="2019" name="Int. J. Syst. Evol. Microbiol.">
        <title>The Global Catalogue of Microorganisms (GCM) 10K type strain sequencing project: providing services to taxonomists for standard genome sequencing and annotation.</title>
        <authorList>
            <consortium name="The Broad Institute Genomics Platform"/>
            <consortium name="The Broad Institute Genome Sequencing Center for Infectious Disease"/>
            <person name="Wu L."/>
            <person name="Ma J."/>
        </authorList>
    </citation>
    <scope>NUCLEOTIDE SEQUENCE [LARGE SCALE GENOMIC DNA]</scope>
    <source>
        <strain evidence="2">CCUG 43117</strain>
    </source>
</reference>
<dbReference type="InterPro" id="IPR011051">
    <property type="entry name" value="RmlC_Cupin_sf"/>
</dbReference>
<gene>
    <name evidence="1" type="ORF">ACFPN9_03620</name>
</gene>
<sequence>MRIIRAADCRTMPWKNGGGTTTEIVVWPGGASLSDFDWRVSMAQVGADGPFSSFPGLDRTLCVLTGAGIRLAFGDGEAVALDHTSPPFAFAADRAVDGLLIDGPIVDLNVMSRRGAWTHSVERLVGPGEHRIAGEAVLLLVAPEGGWTIDEATLSAGDSALIQGPAEMTCVSDDGGHALYVIRLAPQR</sequence>
<organism evidence="1 2">
    <name type="scientific">Bosea massiliensis</name>
    <dbReference type="NCBI Taxonomy" id="151419"/>
    <lineage>
        <taxon>Bacteria</taxon>
        <taxon>Pseudomonadati</taxon>
        <taxon>Pseudomonadota</taxon>
        <taxon>Alphaproteobacteria</taxon>
        <taxon>Hyphomicrobiales</taxon>
        <taxon>Boseaceae</taxon>
        <taxon>Bosea</taxon>
    </lineage>
</organism>
<accession>A0ABW0P0A6</accession>
<dbReference type="InterPro" id="IPR010282">
    <property type="entry name" value="Uncharacterised_HutD/Ves"/>
</dbReference>
<comment type="caution">
    <text evidence="1">The sequence shown here is derived from an EMBL/GenBank/DDBJ whole genome shotgun (WGS) entry which is preliminary data.</text>
</comment>
<keyword evidence="2" id="KW-1185">Reference proteome</keyword>
<dbReference type="CDD" id="cd20293">
    <property type="entry name" value="cupin_HutD_N"/>
    <property type="match status" value="1"/>
</dbReference>
<dbReference type="PANTHER" id="PTHR37943:SF1">
    <property type="entry name" value="PROTEIN VES"/>
    <property type="match status" value="1"/>
</dbReference>
<dbReference type="PANTHER" id="PTHR37943">
    <property type="entry name" value="PROTEIN VES"/>
    <property type="match status" value="1"/>
</dbReference>
<protein>
    <submittedName>
        <fullName evidence="1">HutD family protein</fullName>
    </submittedName>
</protein>
<dbReference type="InterPro" id="IPR014710">
    <property type="entry name" value="RmlC-like_jellyroll"/>
</dbReference>
<proteinExistence type="predicted"/>
<dbReference type="Pfam" id="PF05962">
    <property type="entry name" value="HutD"/>
    <property type="match status" value="1"/>
</dbReference>
<dbReference type="EMBL" id="JBHSLU010000007">
    <property type="protein sequence ID" value="MFC5504339.1"/>
    <property type="molecule type" value="Genomic_DNA"/>
</dbReference>
<dbReference type="Gene3D" id="2.60.120.10">
    <property type="entry name" value="Jelly Rolls"/>
    <property type="match status" value="1"/>
</dbReference>
<name>A0ABW0P0A6_9HYPH</name>
<dbReference type="SUPFAM" id="SSF51182">
    <property type="entry name" value="RmlC-like cupins"/>
    <property type="match status" value="1"/>
</dbReference>
<evidence type="ECO:0000313" key="1">
    <source>
        <dbReference type="EMBL" id="MFC5504339.1"/>
    </source>
</evidence>